<reference evidence="11" key="1">
    <citation type="submission" date="2018-02" db="EMBL/GenBank/DDBJ databases">
        <authorList>
            <person name="Moore K."/>
            <person name="Momper L."/>
        </authorList>
    </citation>
    <scope>NUCLEOTIDE SEQUENCE [LARGE SCALE GENOMIC DNA]</scope>
    <source>
        <strain evidence="11">ULC18</strain>
    </source>
</reference>
<evidence type="ECO:0000256" key="5">
    <source>
        <dbReference type="ARBA" id="ARBA00022692"/>
    </source>
</evidence>
<evidence type="ECO:0000256" key="8">
    <source>
        <dbReference type="SAM" id="Phobius"/>
    </source>
</evidence>
<dbReference type="RefSeq" id="WP_106258153.1">
    <property type="nucleotide sequence ID" value="NZ_CAWNSW010000045.1"/>
</dbReference>
<proteinExistence type="predicted"/>
<evidence type="ECO:0000259" key="9">
    <source>
        <dbReference type="Pfam" id="PF13231"/>
    </source>
</evidence>
<dbReference type="Pfam" id="PF13231">
    <property type="entry name" value="PMT_2"/>
    <property type="match status" value="1"/>
</dbReference>
<dbReference type="AlphaFoldDB" id="A0A2T1E0D3"/>
<evidence type="ECO:0000256" key="2">
    <source>
        <dbReference type="ARBA" id="ARBA00022475"/>
    </source>
</evidence>
<keyword evidence="5 8" id="KW-0812">Transmembrane</keyword>
<keyword evidence="4" id="KW-0808">Transferase</keyword>
<dbReference type="GO" id="GO:0009103">
    <property type="term" value="P:lipopolysaccharide biosynthetic process"/>
    <property type="evidence" value="ECO:0007669"/>
    <property type="project" value="UniProtKB-ARBA"/>
</dbReference>
<name>A0A2T1E0D3_9CYAN</name>
<evidence type="ECO:0000256" key="1">
    <source>
        <dbReference type="ARBA" id="ARBA00004651"/>
    </source>
</evidence>
<feature type="transmembrane region" description="Helical" evidence="8">
    <location>
        <begin position="84"/>
        <end position="104"/>
    </location>
</feature>
<keyword evidence="11" id="KW-1185">Reference proteome</keyword>
<dbReference type="InterPro" id="IPR038731">
    <property type="entry name" value="RgtA/B/C-like"/>
</dbReference>
<feature type="transmembrane region" description="Helical" evidence="8">
    <location>
        <begin position="163"/>
        <end position="193"/>
    </location>
</feature>
<evidence type="ECO:0000256" key="7">
    <source>
        <dbReference type="ARBA" id="ARBA00023136"/>
    </source>
</evidence>
<dbReference type="OrthoDB" id="9811222at2"/>
<dbReference type="Proteomes" id="UP000239576">
    <property type="component" value="Unassembled WGS sequence"/>
</dbReference>
<feature type="domain" description="Glycosyltransferase RgtA/B/C/D-like" evidence="9">
    <location>
        <begin position="65"/>
        <end position="223"/>
    </location>
</feature>
<evidence type="ECO:0000313" key="10">
    <source>
        <dbReference type="EMBL" id="PSB26192.1"/>
    </source>
</evidence>
<feature type="transmembrane region" description="Helical" evidence="8">
    <location>
        <begin position="20"/>
        <end position="37"/>
    </location>
</feature>
<comment type="caution">
    <text evidence="10">The sequence shown here is derived from an EMBL/GenBank/DDBJ whole genome shotgun (WGS) entry which is preliminary data.</text>
</comment>
<feature type="transmembrane region" description="Helical" evidence="8">
    <location>
        <begin position="307"/>
        <end position="324"/>
    </location>
</feature>
<keyword evidence="6 8" id="KW-1133">Transmembrane helix</keyword>
<keyword evidence="2" id="KW-1003">Cell membrane</keyword>
<evidence type="ECO:0000256" key="3">
    <source>
        <dbReference type="ARBA" id="ARBA00022676"/>
    </source>
</evidence>
<accession>A0A2T1E0D3</accession>
<feature type="transmembrane region" description="Helical" evidence="8">
    <location>
        <begin position="205"/>
        <end position="223"/>
    </location>
</feature>
<keyword evidence="3" id="KW-0328">Glycosyltransferase</keyword>
<dbReference type="PANTHER" id="PTHR33908">
    <property type="entry name" value="MANNOSYLTRANSFERASE YKCB-RELATED"/>
    <property type="match status" value="1"/>
</dbReference>
<evidence type="ECO:0000256" key="4">
    <source>
        <dbReference type="ARBA" id="ARBA00022679"/>
    </source>
</evidence>
<comment type="subcellular location">
    <subcellularLocation>
        <location evidence="1">Cell membrane</location>
        <topology evidence="1">Multi-pass membrane protein</topology>
    </subcellularLocation>
</comment>
<feature type="transmembrane region" description="Helical" evidence="8">
    <location>
        <begin position="254"/>
        <end position="277"/>
    </location>
</feature>
<reference evidence="10 11" key="2">
    <citation type="submission" date="2018-03" db="EMBL/GenBank/DDBJ databases">
        <title>The ancient ancestry and fast evolution of plastids.</title>
        <authorList>
            <person name="Moore K.R."/>
            <person name="Magnabosco C."/>
            <person name="Momper L."/>
            <person name="Gold D.A."/>
            <person name="Bosak T."/>
            <person name="Fournier G.P."/>
        </authorList>
    </citation>
    <scope>NUCLEOTIDE SEQUENCE [LARGE SCALE GENOMIC DNA]</scope>
    <source>
        <strain evidence="10 11">ULC18</strain>
    </source>
</reference>
<sequence>MVAAPSTPKAVQRQWFSSDIAILCYLGLCKLLLHFATNHQYGYFGDELYYMAAGEHLDWGFAEGSPLTPAIANLSRWLLGDSLFAIRFFPAIAGACTVILTGLITRELGGGRLAQAIAAIAVILAPAYLFLQTVLTMNAFEPLLWALCAYLTLRILKTERLSLWAIAGVVAGIGLMNKFSIFFFILSLLLGILITPAHRLLFNRWLLLGSILALGLCAPTLLWQNNHHWPFLEHQRESNLYEKKGLLPSALDLILQQIILTNPAAVPVWASGLYYYLFTRDGKPYRALGWSYIIILGWFLFFEGRFYYLLPIYPMLLAAGAVFLEPKLQQFPTWKYITLLALLMSGLVLLPIGLPILPLNALIQYSNAVYRPPTLSKFDQENAAQAPWHFRLMLGWEDTVAQVAQVYQQLSPSDRADCALLAWSYDNAGAIDFFGPAYHLPKAISGHTGYYFWGPRDYSGKVVLSLGGNLTFLRQTFERVEPIAIVTHEKVVGLKSTLPLYLCKGIKRPLAESWPAFKFYFKLPTRNPITTAQP</sequence>
<gene>
    <name evidence="10" type="ORF">C7B82_20445</name>
</gene>
<dbReference type="GO" id="GO:0005886">
    <property type="term" value="C:plasma membrane"/>
    <property type="evidence" value="ECO:0007669"/>
    <property type="project" value="UniProtKB-SubCell"/>
</dbReference>
<organism evidence="10 11">
    <name type="scientific">Stenomitos frigidus ULC18</name>
    <dbReference type="NCBI Taxonomy" id="2107698"/>
    <lineage>
        <taxon>Bacteria</taxon>
        <taxon>Bacillati</taxon>
        <taxon>Cyanobacteriota</taxon>
        <taxon>Cyanophyceae</taxon>
        <taxon>Leptolyngbyales</taxon>
        <taxon>Leptolyngbyaceae</taxon>
        <taxon>Stenomitos</taxon>
    </lineage>
</organism>
<dbReference type="InterPro" id="IPR050297">
    <property type="entry name" value="LipidA_mod_glycosyltrf_83"/>
</dbReference>
<protein>
    <recommendedName>
        <fullName evidence="9">Glycosyltransferase RgtA/B/C/D-like domain-containing protein</fullName>
    </recommendedName>
</protein>
<evidence type="ECO:0000313" key="11">
    <source>
        <dbReference type="Proteomes" id="UP000239576"/>
    </source>
</evidence>
<dbReference type="EMBL" id="PVWK01000111">
    <property type="protein sequence ID" value="PSB26192.1"/>
    <property type="molecule type" value="Genomic_DNA"/>
</dbReference>
<feature type="transmembrane region" description="Helical" evidence="8">
    <location>
        <begin position="116"/>
        <end position="135"/>
    </location>
</feature>
<feature type="transmembrane region" description="Helical" evidence="8">
    <location>
        <begin position="284"/>
        <end position="301"/>
    </location>
</feature>
<dbReference type="GO" id="GO:0016763">
    <property type="term" value="F:pentosyltransferase activity"/>
    <property type="evidence" value="ECO:0007669"/>
    <property type="project" value="TreeGrafter"/>
</dbReference>
<dbReference type="PANTHER" id="PTHR33908:SF11">
    <property type="entry name" value="MEMBRANE PROTEIN"/>
    <property type="match status" value="1"/>
</dbReference>
<keyword evidence="7 8" id="KW-0472">Membrane</keyword>
<evidence type="ECO:0000256" key="6">
    <source>
        <dbReference type="ARBA" id="ARBA00022989"/>
    </source>
</evidence>
<feature type="transmembrane region" description="Helical" evidence="8">
    <location>
        <begin position="336"/>
        <end position="357"/>
    </location>
</feature>